<dbReference type="PROSITE" id="PS51737">
    <property type="entry name" value="RECOMBINASE_DNA_BIND"/>
    <property type="match status" value="1"/>
</dbReference>
<dbReference type="RefSeq" id="WP_091687122.1">
    <property type="nucleotide sequence ID" value="NZ_BAABFM010000028.1"/>
</dbReference>
<dbReference type="EMBL" id="FOWD01000020">
    <property type="protein sequence ID" value="SFO36264.1"/>
    <property type="molecule type" value="Genomic_DNA"/>
</dbReference>
<dbReference type="OrthoDB" id="65783at2"/>
<dbReference type="Pfam" id="PF07508">
    <property type="entry name" value="Recombinase"/>
    <property type="match status" value="1"/>
</dbReference>
<dbReference type="AlphaFoldDB" id="A0A1I5GJN4"/>
<gene>
    <name evidence="4" type="ORF">SAMN04489757_12024</name>
</gene>
<dbReference type="PANTHER" id="PTHR30461:SF23">
    <property type="entry name" value="DNA RECOMBINASE-RELATED"/>
    <property type="match status" value="1"/>
</dbReference>
<feature type="domain" description="Resolvase/invertase-type recombinase catalytic" evidence="2">
    <location>
        <begin position="12"/>
        <end position="156"/>
    </location>
</feature>
<keyword evidence="5" id="KW-1185">Reference proteome</keyword>
<sequence length="505" mass="59300">MDFNDNKYDIRFVANYLRKSRAESMKDLEKHRMILTDLCHKYNFRFVEYLEVGTSDSIEMRPQMSKLLKEIEEGVYDAVCVVDYDRLSRGDMGDQDRIIKTFKKSETLIITPDKFYDLNDDVDDEMVEFKGFLARREYKMITKRLRQGKKIGARQGQWTNGIPPFPYVYQSYKDKFNKKGLVVNDERLLIYREMIEMALLGISPQKIAESFNKRGMLTPKGNYWSNTAIQRLITNEIHLGKIISNKTQGDGHKNKRPNAKEYRVLPKSEWVIVENCHEAVKTLEEHEKIIYIINQRQKVPVKCRKQTHSLTGLVKCAKCGHSHSLHTVDGCVYIKPCWYKDRLGNKCRNSGILSDTLEKIILNEISKYKNEFINSTCETDTQLYDRISSMIHDNEVLLAKYQKALDTVNDSYDLGDYGRDEWLKRKEKWNKAIDSVTTEIYELKKQLQATQQKNNEERLENLLYFFDNITAAADGKERNDLYKTIIECIFYQRDGDSINVNIIFR</sequence>
<accession>A0A1I5GJN4</accession>
<dbReference type="Pfam" id="PF13408">
    <property type="entry name" value="Zn_ribbon_recom"/>
    <property type="match status" value="1"/>
</dbReference>
<dbReference type="Proteomes" id="UP000198806">
    <property type="component" value="Unassembled WGS sequence"/>
</dbReference>
<dbReference type="InterPro" id="IPR038109">
    <property type="entry name" value="DNA_bind_recomb_sf"/>
</dbReference>
<organism evidence="4 5">
    <name type="scientific">Anaerocolumna aminovalerica</name>
    <dbReference type="NCBI Taxonomy" id="1527"/>
    <lineage>
        <taxon>Bacteria</taxon>
        <taxon>Bacillati</taxon>
        <taxon>Bacillota</taxon>
        <taxon>Clostridia</taxon>
        <taxon>Lachnospirales</taxon>
        <taxon>Lachnospiraceae</taxon>
        <taxon>Anaerocolumna</taxon>
    </lineage>
</organism>
<dbReference type="PROSITE" id="PS51736">
    <property type="entry name" value="RECOMBINASES_3"/>
    <property type="match status" value="1"/>
</dbReference>
<dbReference type="STRING" id="1527.SAMN04489757_12024"/>
<dbReference type="Pfam" id="PF00239">
    <property type="entry name" value="Resolvase"/>
    <property type="match status" value="1"/>
</dbReference>
<reference evidence="4 5" key="1">
    <citation type="submission" date="2016-10" db="EMBL/GenBank/DDBJ databases">
        <authorList>
            <person name="de Groot N.N."/>
        </authorList>
    </citation>
    <scope>NUCLEOTIDE SEQUENCE [LARGE SCALE GENOMIC DNA]</scope>
    <source>
        <strain evidence="4 5">DSM 1283</strain>
    </source>
</reference>
<dbReference type="InterPro" id="IPR036162">
    <property type="entry name" value="Resolvase-like_N_sf"/>
</dbReference>
<name>A0A1I5GJN4_9FIRM</name>
<dbReference type="InterPro" id="IPR025827">
    <property type="entry name" value="Zn_ribbon_recom_dom"/>
</dbReference>
<evidence type="ECO:0000313" key="4">
    <source>
        <dbReference type="EMBL" id="SFO36264.1"/>
    </source>
</evidence>
<dbReference type="CDD" id="cd00338">
    <property type="entry name" value="Ser_Recombinase"/>
    <property type="match status" value="1"/>
</dbReference>
<dbReference type="Gene3D" id="3.90.1750.20">
    <property type="entry name" value="Putative Large Serine Recombinase, Chain B, Domain 2"/>
    <property type="match status" value="1"/>
</dbReference>
<proteinExistence type="predicted"/>
<dbReference type="InterPro" id="IPR006119">
    <property type="entry name" value="Resolv_N"/>
</dbReference>
<dbReference type="GO" id="GO:0003677">
    <property type="term" value="F:DNA binding"/>
    <property type="evidence" value="ECO:0007669"/>
    <property type="project" value="InterPro"/>
</dbReference>
<dbReference type="PANTHER" id="PTHR30461">
    <property type="entry name" value="DNA-INVERTASE FROM LAMBDOID PROPHAGE"/>
    <property type="match status" value="1"/>
</dbReference>
<keyword evidence="1" id="KW-0175">Coiled coil</keyword>
<dbReference type="InterPro" id="IPR050639">
    <property type="entry name" value="SSR_resolvase"/>
</dbReference>
<evidence type="ECO:0000259" key="2">
    <source>
        <dbReference type="PROSITE" id="PS51736"/>
    </source>
</evidence>
<evidence type="ECO:0000259" key="3">
    <source>
        <dbReference type="PROSITE" id="PS51737"/>
    </source>
</evidence>
<dbReference type="InterPro" id="IPR011109">
    <property type="entry name" value="DNA_bind_recombinase_dom"/>
</dbReference>
<protein>
    <submittedName>
        <fullName evidence="4">Site-specific DNA recombinase</fullName>
    </submittedName>
</protein>
<dbReference type="SMART" id="SM00857">
    <property type="entry name" value="Resolvase"/>
    <property type="match status" value="1"/>
</dbReference>
<evidence type="ECO:0000256" key="1">
    <source>
        <dbReference type="SAM" id="Coils"/>
    </source>
</evidence>
<dbReference type="GO" id="GO:0000150">
    <property type="term" value="F:DNA strand exchange activity"/>
    <property type="evidence" value="ECO:0007669"/>
    <property type="project" value="InterPro"/>
</dbReference>
<feature type="coiled-coil region" evidence="1">
    <location>
        <begin position="433"/>
        <end position="460"/>
    </location>
</feature>
<dbReference type="Gene3D" id="3.40.50.1390">
    <property type="entry name" value="Resolvase, N-terminal catalytic domain"/>
    <property type="match status" value="1"/>
</dbReference>
<dbReference type="SUPFAM" id="SSF53041">
    <property type="entry name" value="Resolvase-like"/>
    <property type="match status" value="1"/>
</dbReference>
<feature type="domain" description="Recombinase" evidence="3">
    <location>
        <begin position="164"/>
        <end position="299"/>
    </location>
</feature>
<evidence type="ECO:0000313" key="5">
    <source>
        <dbReference type="Proteomes" id="UP000198806"/>
    </source>
</evidence>